<evidence type="ECO:0000256" key="1">
    <source>
        <dbReference type="SAM" id="SignalP"/>
    </source>
</evidence>
<gene>
    <name evidence="2" type="ORF">HPBE_LOCUS4166</name>
</gene>
<dbReference type="Proteomes" id="UP000050761">
    <property type="component" value="Unassembled WGS sequence"/>
</dbReference>
<accession>A0A3P7X2D1</accession>
<accession>A0A183FD81</accession>
<evidence type="ECO:0000313" key="2">
    <source>
        <dbReference type="EMBL" id="VDO60269.1"/>
    </source>
</evidence>
<evidence type="ECO:0000313" key="4">
    <source>
        <dbReference type="WBParaSite" id="HPBE_0000416501-mRNA-1"/>
    </source>
</evidence>
<proteinExistence type="predicted"/>
<keyword evidence="1" id="KW-0732">Signal</keyword>
<feature type="chain" id="PRO_5044551341" evidence="1">
    <location>
        <begin position="20"/>
        <end position="94"/>
    </location>
</feature>
<organism evidence="3 4">
    <name type="scientific">Heligmosomoides polygyrus</name>
    <name type="common">Parasitic roundworm</name>
    <dbReference type="NCBI Taxonomy" id="6339"/>
    <lineage>
        <taxon>Eukaryota</taxon>
        <taxon>Metazoa</taxon>
        <taxon>Ecdysozoa</taxon>
        <taxon>Nematoda</taxon>
        <taxon>Chromadorea</taxon>
        <taxon>Rhabditida</taxon>
        <taxon>Rhabditina</taxon>
        <taxon>Rhabditomorpha</taxon>
        <taxon>Strongyloidea</taxon>
        <taxon>Heligmosomidae</taxon>
        <taxon>Heligmosomoides</taxon>
    </lineage>
</organism>
<dbReference type="EMBL" id="UZAH01025279">
    <property type="protein sequence ID" value="VDO60269.1"/>
    <property type="molecule type" value="Genomic_DNA"/>
</dbReference>
<protein>
    <submittedName>
        <fullName evidence="4">GOLD domain-containing protein</fullName>
    </submittedName>
</protein>
<keyword evidence="3" id="KW-1185">Reference proteome</keyword>
<dbReference type="WBParaSite" id="HPBE_0000416501-mRNA-1">
    <property type="protein sequence ID" value="HPBE_0000416501-mRNA-1"/>
    <property type="gene ID" value="HPBE_0000416501"/>
</dbReference>
<reference evidence="4" key="2">
    <citation type="submission" date="2019-09" db="UniProtKB">
        <authorList>
            <consortium name="WormBaseParasite"/>
        </authorList>
    </citation>
    <scope>IDENTIFICATION</scope>
</reference>
<reference evidence="2 3" key="1">
    <citation type="submission" date="2018-11" db="EMBL/GenBank/DDBJ databases">
        <authorList>
            <consortium name="Pathogen Informatics"/>
        </authorList>
    </citation>
    <scope>NUCLEOTIDE SEQUENCE [LARGE SCALE GENOMIC DNA]</scope>
</reference>
<feature type="signal peptide" evidence="1">
    <location>
        <begin position="1"/>
        <end position="19"/>
    </location>
</feature>
<sequence length="94" mass="10661">MKAVLCVAVQLLLCIGATALVNLDDSDMYASFLVHDKDFNEVDNVFFAGKQKDEKAVTFIYTDTEMIPIDYSMYYLYLGCEIPADDEEVTEIKE</sequence>
<name>A0A183FD81_HELPZ</name>
<dbReference type="AlphaFoldDB" id="A0A183FD81"/>
<evidence type="ECO:0000313" key="3">
    <source>
        <dbReference type="Proteomes" id="UP000050761"/>
    </source>
</evidence>